<dbReference type="InterPro" id="IPR006913">
    <property type="entry name" value="CENP-V/GFA"/>
</dbReference>
<dbReference type="InterPro" id="IPR011057">
    <property type="entry name" value="Mss4-like_sf"/>
</dbReference>
<evidence type="ECO:0000313" key="7">
    <source>
        <dbReference type="Proteomes" id="UP000654913"/>
    </source>
</evidence>
<evidence type="ECO:0000256" key="4">
    <source>
        <dbReference type="ARBA" id="ARBA00023239"/>
    </source>
</evidence>
<dbReference type="PROSITE" id="PS51891">
    <property type="entry name" value="CENP_V_GFA"/>
    <property type="match status" value="1"/>
</dbReference>
<dbReference type="Gene3D" id="3.90.1590.10">
    <property type="entry name" value="glutathione-dependent formaldehyde- activating enzyme (gfa)"/>
    <property type="match status" value="1"/>
</dbReference>
<dbReference type="Proteomes" id="UP000654913">
    <property type="component" value="Chromosome 6"/>
</dbReference>
<keyword evidence="7" id="KW-1185">Reference proteome</keyword>
<reference evidence="6" key="2">
    <citation type="submission" date="2021-02" db="EMBL/GenBank/DDBJ databases">
        <title>Aspergillus puulaauensis MK2 genome sequence.</title>
        <authorList>
            <person name="Futagami T."/>
            <person name="Mori K."/>
            <person name="Kadooka C."/>
            <person name="Tanaka T."/>
        </authorList>
    </citation>
    <scope>NUCLEOTIDE SEQUENCE</scope>
    <source>
        <strain evidence="6">MK2</strain>
    </source>
</reference>
<evidence type="ECO:0000256" key="1">
    <source>
        <dbReference type="ARBA" id="ARBA00005495"/>
    </source>
</evidence>
<dbReference type="SUPFAM" id="SSF51316">
    <property type="entry name" value="Mss4-like"/>
    <property type="match status" value="1"/>
</dbReference>
<dbReference type="RefSeq" id="XP_041560314.1">
    <property type="nucleotide sequence ID" value="XM_041694488.1"/>
</dbReference>
<accession>A0A7R7XW92</accession>
<evidence type="ECO:0000256" key="3">
    <source>
        <dbReference type="ARBA" id="ARBA00022833"/>
    </source>
</evidence>
<dbReference type="Pfam" id="PF04828">
    <property type="entry name" value="GFA"/>
    <property type="match status" value="1"/>
</dbReference>
<name>A0A7R7XW92_9EURO</name>
<keyword evidence="3" id="KW-0862">Zinc</keyword>
<evidence type="ECO:0000259" key="5">
    <source>
        <dbReference type="PROSITE" id="PS51891"/>
    </source>
</evidence>
<feature type="domain" description="CENP-V/GFA" evidence="5">
    <location>
        <begin position="6"/>
        <end position="126"/>
    </location>
</feature>
<dbReference type="OrthoDB" id="9985472at2759"/>
<dbReference type="PANTHER" id="PTHR33337:SF36">
    <property type="entry name" value="DUF636 DOMAIN PROTEIN (AFU_ORTHOLOGUE AFUA_3G01340)"/>
    <property type="match status" value="1"/>
</dbReference>
<evidence type="ECO:0000256" key="2">
    <source>
        <dbReference type="ARBA" id="ARBA00022723"/>
    </source>
</evidence>
<proteinExistence type="inferred from homology"/>
<dbReference type="KEGG" id="apuu:APUU_61176A"/>
<dbReference type="PANTHER" id="PTHR33337">
    <property type="entry name" value="GFA DOMAIN-CONTAINING PROTEIN"/>
    <property type="match status" value="1"/>
</dbReference>
<dbReference type="EMBL" id="AP024448">
    <property type="protein sequence ID" value="BCS28128.1"/>
    <property type="molecule type" value="Genomic_DNA"/>
</dbReference>
<reference evidence="6" key="1">
    <citation type="submission" date="2021-01" db="EMBL/GenBank/DDBJ databases">
        <authorList>
            <consortium name="Aspergillus puulaauensis MK2 genome sequencing consortium"/>
            <person name="Kazuki M."/>
            <person name="Futagami T."/>
        </authorList>
    </citation>
    <scope>NUCLEOTIDE SEQUENCE</scope>
    <source>
        <strain evidence="6">MK2</strain>
    </source>
</reference>
<organism evidence="6 7">
    <name type="scientific">Aspergillus puulaauensis</name>
    <dbReference type="NCBI Taxonomy" id="1220207"/>
    <lineage>
        <taxon>Eukaryota</taxon>
        <taxon>Fungi</taxon>
        <taxon>Dikarya</taxon>
        <taxon>Ascomycota</taxon>
        <taxon>Pezizomycotina</taxon>
        <taxon>Eurotiomycetes</taxon>
        <taxon>Eurotiomycetidae</taxon>
        <taxon>Eurotiales</taxon>
        <taxon>Aspergillaceae</taxon>
        <taxon>Aspergillus</taxon>
    </lineage>
</organism>
<keyword evidence="2" id="KW-0479">Metal-binding</keyword>
<dbReference type="GeneID" id="64978125"/>
<keyword evidence="4" id="KW-0456">Lyase</keyword>
<sequence length="150" mass="16119">MSTKTLNGSCLCGKITYALDLPASEPNPKIVACHCTSCKKYTGSAFSSNLMLSPSSIRYTSSTKPSIFTDNSTDSGNPLARALCSECGSHFTSSPQDAPTWTALKWGTLDEEARAQCNELGGEIYCKRRDGWVDGLVKGGEERFKAEGMS</sequence>
<dbReference type="GO" id="GO:0046872">
    <property type="term" value="F:metal ion binding"/>
    <property type="evidence" value="ECO:0007669"/>
    <property type="project" value="UniProtKB-KW"/>
</dbReference>
<dbReference type="GO" id="GO:0016846">
    <property type="term" value="F:carbon-sulfur lyase activity"/>
    <property type="evidence" value="ECO:0007669"/>
    <property type="project" value="InterPro"/>
</dbReference>
<dbReference type="AlphaFoldDB" id="A0A7R7XW92"/>
<protein>
    <recommendedName>
        <fullName evidence="5">CENP-V/GFA domain-containing protein</fullName>
    </recommendedName>
</protein>
<gene>
    <name evidence="6" type="ORF">APUU_61176A</name>
</gene>
<comment type="similarity">
    <text evidence="1">Belongs to the Gfa family.</text>
</comment>
<evidence type="ECO:0000313" key="6">
    <source>
        <dbReference type="EMBL" id="BCS28128.1"/>
    </source>
</evidence>